<organism evidence="1 2">
    <name type="scientific">Seonamhaeicola aphaedonensis</name>
    <dbReference type="NCBI Taxonomy" id="1461338"/>
    <lineage>
        <taxon>Bacteria</taxon>
        <taxon>Pseudomonadati</taxon>
        <taxon>Bacteroidota</taxon>
        <taxon>Flavobacteriia</taxon>
        <taxon>Flavobacteriales</taxon>
        <taxon>Flavobacteriaceae</taxon>
    </lineage>
</organism>
<evidence type="ECO:0000313" key="1">
    <source>
        <dbReference type="EMBL" id="RED50642.1"/>
    </source>
</evidence>
<accession>A0A3D9HMB0</accession>
<keyword evidence="2" id="KW-1185">Reference proteome</keyword>
<proteinExistence type="predicted"/>
<sequence length="191" mass="23104">MRYSIIFFLMFISFSFSQTKNEKEERIKPSEFPEIAQNYFNTISDKVKYLKFYKETDGMKKSYEVKFKYNKQHYSVEFDTIGNLEDIEIVIREKDIPKIVLHNISKHFDKNFEKARFIKIQKQFINTTQKTDKQFIDYILNKPNNKHTHFEIIAEIKTKKHHQLRELTFDKDGTFEKSRIVTSASYEHALY</sequence>
<comment type="caution">
    <text evidence="1">The sequence shown here is derived from an EMBL/GenBank/DDBJ whole genome shotgun (WGS) entry which is preliminary data.</text>
</comment>
<reference evidence="1 2" key="1">
    <citation type="submission" date="2018-07" db="EMBL/GenBank/DDBJ databases">
        <title>Genomic Encyclopedia of Type Strains, Phase III (KMG-III): the genomes of soil and plant-associated and newly described type strains.</title>
        <authorList>
            <person name="Whitman W."/>
        </authorList>
    </citation>
    <scope>NUCLEOTIDE SEQUENCE [LARGE SCALE GENOMIC DNA]</scope>
    <source>
        <strain evidence="1 2">CECT 8487</strain>
    </source>
</reference>
<gene>
    <name evidence="1" type="ORF">DFQ02_101679</name>
</gene>
<dbReference type="SUPFAM" id="SSF160574">
    <property type="entry name" value="BT0923-like"/>
    <property type="match status" value="1"/>
</dbReference>
<dbReference type="AlphaFoldDB" id="A0A3D9HMB0"/>
<name>A0A3D9HMB0_9FLAO</name>
<protein>
    <submittedName>
        <fullName evidence="1">Uncharacterized protein</fullName>
    </submittedName>
</protein>
<dbReference type="Proteomes" id="UP000256629">
    <property type="component" value="Unassembled WGS sequence"/>
</dbReference>
<dbReference type="EMBL" id="QRDX01000001">
    <property type="protein sequence ID" value="RED50642.1"/>
    <property type="molecule type" value="Genomic_DNA"/>
</dbReference>
<evidence type="ECO:0000313" key="2">
    <source>
        <dbReference type="Proteomes" id="UP000256629"/>
    </source>
</evidence>
<dbReference type="Gene3D" id="3.40.1420.30">
    <property type="match status" value="1"/>
</dbReference>